<protein>
    <submittedName>
        <fullName evidence="2">Uncharacterized protein</fullName>
    </submittedName>
</protein>
<feature type="region of interest" description="Disordered" evidence="1">
    <location>
        <begin position="314"/>
        <end position="340"/>
    </location>
</feature>
<name>U4KUY1_PYROM</name>
<organism evidence="2 3">
    <name type="scientific">Pyronema omphalodes (strain CBS 100304)</name>
    <name type="common">Pyronema confluens</name>
    <dbReference type="NCBI Taxonomy" id="1076935"/>
    <lineage>
        <taxon>Eukaryota</taxon>
        <taxon>Fungi</taxon>
        <taxon>Dikarya</taxon>
        <taxon>Ascomycota</taxon>
        <taxon>Pezizomycotina</taxon>
        <taxon>Pezizomycetes</taxon>
        <taxon>Pezizales</taxon>
        <taxon>Pyronemataceae</taxon>
        <taxon>Pyronema</taxon>
    </lineage>
</organism>
<evidence type="ECO:0000256" key="1">
    <source>
        <dbReference type="SAM" id="MobiDB-lite"/>
    </source>
</evidence>
<feature type="compositionally biased region" description="Basic and acidic residues" evidence="1">
    <location>
        <begin position="1"/>
        <end position="10"/>
    </location>
</feature>
<keyword evidence="3" id="KW-1185">Reference proteome</keyword>
<accession>U4KUY1</accession>
<feature type="compositionally biased region" description="Basic and acidic residues" evidence="1">
    <location>
        <begin position="221"/>
        <end position="249"/>
    </location>
</feature>
<evidence type="ECO:0000313" key="3">
    <source>
        <dbReference type="Proteomes" id="UP000018144"/>
    </source>
</evidence>
<reference evidence="2 3" key="1">
    <citation type="journal article" date="2013" name="PLoS Genet.">
        <title>The genome and development-dependent transcriptomes of Pyronema confluens: a window into fungal evolution.</title>
        <authorList>
            <person name="Traeger S."/>
            <person name="Altegoer F."/>
            <person name="Freitag M."/>
            <person name="Gabaldon T."/>
            <person name="Kempken F."/>
            <person name="Kumar A."/>
            <person name="Marcet-Houben M."/>
            <person name="Poggeler S."/>
            <person name="Stajich J.E."/>
            <person name="Nowrousian M."/>
        </authorList>
    </citation>
    <scope>NUCLEOTIDE SEQUENCE [LARGE SCALE GENOMIC DNA]</scope>
    <source>
        <strain evidence="3">CBS 100304</strain>
        <tissue evidence="2">Vegetative mycelium</tissue>
    </source>
</reference>
<dbReference type="EMBL" id="HF935243">
    <property type="protein sequence ID" value="CCX05253.1"/>
    <property type="molecule type" value="Genomic_DNA"/>
</dbReference>
<sequence>MSYETPRRPTGETPPRPTGDNYFADEDNSRYYDRSPMGSPPRTPVRDPENEHWPSPTSPENVSHFPPDDPYRVWYEAWVAEKSGRESRVDKEAAAGGERAEGSMRSALQEGSCRTMPLGEGEAIYEKDMEDANAWFDRIIEEEDKKNVYGVESPAPSRSHRASKVGNQSGMLDDPITLSSSPRDDGNVPVPQAAIGSGNAEQERPRPKYGPFLPQSPRKRGRDEFEGRKDKQREGETRYTTEDEHRNYHIQDNLNLDYEPHNEEQGEQDEQDERVSRRRMDRWNNGAAETEEEEARYAADDYYVNRAQEAAGYDLPDHESDDNRDIPEPAPAPTTPGPIGPMQIIADRLGVEIRALFDEPPYEEALSEMDPEEEKERVNGRRELHHLESYLPGFPDDREVFDQTDMLVMWRQALAEAAQIEAGTLAHAAAHLSYRHKVWVADQWQVDIRKQLRCIKRRRWN</sequence>
<feature type="compositionally biased region" description="Pro residues" evidence="1">
    <location>
        <begin position="328"/>
        <end position="339"/>
    </location>
</feature>
<dbReference type="Proteomes" id="UP000018144">
    <property type="component" value="Unassembled WGS sequence"/>
</dbReference>
<evidence type="ECO:0000313" key="2">
    <source>
        <dbReference type="EMBL" id="CCX05253.1"/>
    </source>
</evidence>
<gene>
    <name evidence="2" type="ORF">PCON_04840</name>
</gene>
<feature type="compositionally biased region" description="Basic and acidic residues" evidence="1">
    <location>
        <begin position="83"/>
        <end position="102"/>
    </location>
</feature>
<proteinExistence type="predicted"/>
<feature type="compositionally biased region" description="Basic and acidic residues" evidence="1">
    <location>
        <begin position="315"/>
        <end position="327"/>
    </location>
</feature>
<feature type="region of interest" description="Disordered" evidence="1">
    <location>
        <begin position="83"/>
        <end position="115"/>
    </location>
</feature>
<feature type="region of interest" description="Disordered" evidence="1">
    <location>
        <begin position="143"/>
        <end position="301"/>
    </location>
</feature>
<feature type="region of interest" description="Disordered" evidence="1">
    <location>
        <begin position="1"/>
        <end position="67"/>
    </location>
</feature>
<dbReference type="AlphaFoldDB" id="U4KUY1"/>